<protein>
    <submittedName>
        <fullName evidence="5">CUB domain-containing protein</fullName>
    </submittedName>
</protein>
<dbReference type="WBParaSite" id="Csp11.Scaffold629.g13636.t1">
    <property type="protein sequence ID" value="Csp11.Scaffold629.g13636.t1"/>
    <property type="gene ID" value="Csp11.Scaffold629.g13636"/>
</dbReference>
<feature type="region of interest" description="Disordered" evidence="1">
    <location>
        <begin position="249"/>
        <end position="271"/>
    </location>
</feature>
<dbReference type="eggNOG" id="ENOG502TFAB">
    <property type="taxonomic scope" value="Eukaryota"/>
</dbReference>
<feature type="chain" id="PRO_5009308238" evidence="3">
    <location>
        <begin position="19"/>
        <end position="271"/>
    </location>
</feature>
<proteinExistence type="predicted"/>
<keyword evidence="4" id="KW-1185">Reference proteome</keyword>
<accession>A0A1I7U0I3</accession>
<dbReference type="PANTHER" id="PTHR35178:SF5">
    <property type="entry name" value="PROTEIN CBG01935"/>
    <property type="match status" value="1"/>
</dbReference>
<sequence>MFSQKLFLLLIFGLLAAAFESELQESEEGMHKCPSCATGGFVLKRWLMQHPEASQSMGWVDWKGTNCDAGTVYIVPCRHSCLTVIVEKQLSLNEYLYQGTMQECSDGLIRQSSDLPSNIDFKSYNKDSIFISKRMGHRITYKFERESFIDIHEANVRKSQQDKVSKKDETPVQDLFVMFGIILSFLIIVSVFSVTCKVCFYKHQMRQMISSRNENLEMKHDVESNSSEQLSEQVTVETFVEHEDACRSELSIESDEEAEDEETNNNGPTSV</sequence>
<dbReference type="AlphaFoldDB" id="A0A1I7U0I3"/>
<reference evidence="5" key="1">
    <citation type="submission" date="2016-11" db="UniProtKB">
        <authorList>
            <consortium name="WormBaseParasite"/>
        </authorList>
    </citation>
    <scope>IDENTIFICATION</scope>
</reference>
<evidence type="ECO:0000256" key="3">
    <source>
        <dbReference type="SAM" id="SignalP"/>
    </source>
</evidence>
<keyword evidence="3" id="KW-0732">Signal</keyword>
<evidence type="ECO:0000256" key="2">
    <source>
        <dbReference type="SAM" id="Phobius"/>
    </source>
</evidence>
<evidence type="ECO:0000256" key="1">
    <source>
        <dbReference type="SAM" id="MobiDB-lite"/>
    </source>
</evidence>
<feature type="compositionally biased region" description="Acidic residues" evidence="1">
    <location>
        <begin position="252"/>
        <end position="263"/>
    </location>
</feature>
<feature type="transmembrane region" description="Helical" evidence="2">
    <location>
        <begin position="175"/>
        <end position="200"/>
    </location>
</feature>
<keyword evidence="2" id="KW-1133">Transmembrane helix</keyword>
<dbReference type="Proteomes" id="UP000095282">
    <property type="component" value="Unplaced"/>
</dbReference>
<dbReference type="PANTHER" id="PTHR35178">
    <property type="entry name" value="FOLATE RECEPTOR HOMOLOG-RELATED"/>
    <property type="match status" value="1"/>
</dbReference>
<evidence type="ECO:0000313" key="5">
    <source>
        <dbReference type="WBParaSite" id="Csp11.Scaffold629.g13636.t1"/>
    </source>
</evidence>
<evidence type="ECO:0000313" key="4">
    <source>
        <dbReference type="Proteomes" id="UP000095282"/>
    </source>
</evidence>
<keyword evidence="2" id="KW-0472">Membrane</keyword>
<dbReference type="STRING" id="1561998.A0A1I7U0I3"/>
<name>A0A1I7U0I3_9PELO</name>
<organism evidence="4 5">
    <name type="scientific">Caenorhabditis tropicalis</name>
    <dbReference type="NCBI Taxonomy" id="1561998"/>
    <lineage>
        <taxon>Eukaryota</taxon>
        <taxon>Metazoa</taxon>
        <taxon>Ecdysozoa</taxon>
        <taxon>Nematoda</taxon>
        <taxon>Chromadorea</taxon>
        <taxon>Rhabditida</taxon>
        <taxon>Rhabditina</taxon>
        <taxon>Rhabditomorpha</taxon>
        <taxon>Rhabditoidea</taxon>
        <taxon>Rhabditidae</taxon>
        <taxon>Peloderinae</taxon>
        <taxon>Caenorhabditis</taxon>
    </lineage>
</organism>
<keyword evidence="2" id="KW-0812">Transmembrane</keyword>
<feature type="signal peptide" evidence="3">
    <location>
        <begin position="1"/>
        <end position="18"/>
    </location>
</feature>